<keyword evidence="1" id="KW-0812">Transmembrane</keyword>
<keyword evidence="1" id="KW-0472">Membrane</keyword>
<dbReference type="EMBL" id="LAZR01038731">
    <property type="protein sequence ID" value="KKL18800.1"/>
    <property type="molecule type" value="Genomic_DNA"/>
</dbReference>
<reference evidence="2" key="1">
    <citation type="journal article" date="2015" name="Nature">
        <title>Complex archaea that bridge the gap between prokaryotes and eukaryotes.</title>
        <authorList>
            <person name="Spang A."/>
            <person name="Saw J.H."/>
            <person name="Jorgensen S.L."/>
            <person name="Zaremba-Niedzwiedzka K."/>
            <person name="Martijn J."/>
            <person name="Lind A.E."/>
            <person name="van Eijk R."/>
            <person name="Schleper C."/>
            <person name="Guy L."/>
            <person name="Ettema T.J."/>
        </authorList>
    </citation>
    <scope>NUCLEOTIDE SEQUENCE</scope>
</reference>
<feature type="transmembrane region" description="Helical" evidence="1">
    <location>
        <begin position="6"/>
        <end position="24"/>
    </location>
</feature>
<organism evidence="2">
    <name type="scientific">marine sediment metagenome</name>
    <dbReference type="NCBI Taxonomy" id="412755"/>
    <lineage>
        <taxon>unclassified sequences</taxon>
        <taxon>metagenomes</taxon>
        <taxon>ecological metagenomes</taxon>
    </lineage>
</organism>
<proteinExistence type="predicted"/>
<protein>
    <submittedName>
        <fullName evidence="2">Uncharacterized protein</fullName>
    </submittedName>
</protein>
<name>A0A0F9BAW6_9ZZZZ</name>
<dbReference type="AlphaFoldDB" id="A0A0F9BAW6"/>
<sequence>MDSFTVFFRVFVMVMLVVLLFLGTPSRED</sequence>
<accession>A0A0F9BAW6</accession>
<evidence type="ECO:0000313" key="2">
    <source>
        <dbReference type="EMBL" id="KKL18800.1"/>
    </source>
</evidence>
<evidence type="ECO:0000256" key="1">
    <source>
        <dbReference type="SAM" id="Phobius"/>
    </source>
</evidence>
<gene>
    <name evidence="2" type="ORF">LCGC14_2471910</name>
</gene>
<comment type="caution">
    <text evidence="2">The sequence shown here is derived from an EMBL/GenBank/DDBJ whole genome shotgun (WGS) entry which is preliminary data.</text>
</comment>
<keyword evidence="1" id="KW-1133">Transmembrane helix</keyword>